<keyword evidence="6 12" id="KW-0745">Spermidine biosynthesis</keyword>
<dbReference type="PIRSF" id="PIRSF001355">
    <property type="entry name" value="S-AdenosylMet_decarboxylase"/>
    <property type="match status" value="1"/>
</dbReference>
<evidence type="ECO:0000256" key="2">
    <source>
        <dbReference type="ARBA" id="ARBA00008466"/>
    </source>
</evidence>
<feature type="active site" description="Proton acceptor; for processing activity" evidence="13">
    <location>
        <position position="309"/>
    </location>
</feature>
<dbReference type="PANTHER" id="PTHR11570">
    <property type="entry name" value="S-ADENOSYLMETHIONINE DECARBOXYLASE"/>
    <property type="match status" value="1"/>
</dbReference>
<evidence type="ECO:0000256" key="16">
    <source>
        <dbReference type="PIRSR" id="PIRSR001355-4"/>
    </source>
</evidence>
<dbReference type="InterPro" id="IPR001985">
    <property type="entry name" value="S-AdoMet_decarboxylase_euk"/>
</dbReference>
<gene>
    <name evidence="18" type="ORF">OGATHE_001168</name>
</gene>
<dbReference type="PROSITE" id="PS01336">
    <property type="entry name" value="ADOMETDC"/>
    <property type="match status" value="1"/>
</dbReference>
<feature type="active site" description="Proton acceptor; for processing activity" evidence="13">
    <location>
        <position position="295"/>
    </location>
</feature>
<dbReference type="GO" id="GO:0004014">
    <property type="term" value="F:adenosylmethionine decarboxylase activity"/>
    <property type="evidence" value="ECO:0007669"/>
    <property type="project" value="UniProtKB-EC"/>
</dbReference>
<evidence type="ECO:0000256" key="9">
    <source>
        <dbReference type="ARBA" id="ARBA00023239"/>
    </source>
</evidence>
<keyword evidence="7 12" id="KW-0620">Polyamine biosynthesis</keyword>
<keyword evidence="11 12" id="KW-0670">Pyruvate</keyword>
<evidence type="ECO:0000256" key="4">
    <source>
        <dbReference type="ARBA" id="ARBA00022793"/>
    </source>
</evidence>
<keyword evidence="9 12" id="KW-0456">Lyase</keyword>
<evidence type="ECO:0000256" key="10">
    <source>
        <dbReference type="ARBA" id="ARBA00023270"/>
    </source>
</evidence>
<feature type="binding site" evidence="14">
    <location>
        <position position="86"/>
    </location>
    <ligand>
        <name>substrate</name>
    </ligand>
</feature>
<feature type="chain" id="PRO_5042320400" description="S-adenosylmethionine decarboxylase alpha chain" evidence="17">
    <location>
        <begin position="87"/>
        <end position="397"/>
    </location>
</feature>
<dbReference type="Proteomes" id="UP000788993">
    <property type="component" value="Unassembled WGS sequence"/>
</dbReference>
<dbReference type="Gene3D" id="3.60.90.10">
    <property type="entry name" value="S-adenosylmethionine decarboxylase"/>
    <property type="match status" value="1"/>
</dbReference>
<evidence type="ECO:0000256" key="1">
    <source>
        <dbReference type="ARBA" id="ARBA00004911"/>
    </source>
</evidence>
<keyword evidence="3 12" id="KW-0949">S-adenosyl-L-methionine</keyword>
<comment type="cofactor">
    <cofactor evidence="12">
        <name>pyruvate</name>
        <dbReference type="ChEBI" id="CHEBI:15361"/>
    </cofactor>
    <text evidence="12">Binds 1 pyruvoyl group covalently per subunit.</text>
</comment>
<evidence type="ECO:0000256" key="8">
    <source>
        <dbReference type="ARBA" id="ARBA00023145"/>
    </source>
</evidence>
<comment type="pathway">
    <text evidence="1 12">Amine and polyamine biosynthesis; S-adenosylmethioninamine biosynthesis; S-adenosylmethioninamine from S-adenosyl-L-methionine: step 1/1.</text>
</comment>
<keyword evidence="10 12" id="KW-0704">Schiff base</keyword>
<reference evidence="18" key="1">
    <citation type="journal article" date="2021" name="Open Biol.">
        <title>Shared evolutionary footprints suggest mitochondrial oxidative damage underlies multiple complex I losses in fungi.</title>
        <authorList>
            <person name="Schikora-Tamarit M.A."/>
            <person name="Marcet-Houben M."/>
            <person name="Nosek J."/>
            <person name="Gabaldon T."/>
        </authorList>
    </citation>
    <scope>NUCLEOTIDE SEQUENCE</scope>
    <source>
        <strain evidence="18">NCAIM Y.01608</strain>
    </source>
</reference>
<evidence type="ECO:0000256" key="14">
    <source>
        <dbReference type="PIRSR" id="PIRSR001355-2"/>
    </source>
</evidence>
<dbReference type="InterPro" id="IPR016067">
    <property type="entry name" value="S-AdoMet_deCO2ase_core"/>
</dbReference>
<feature type="binding site" evidence="14">
    <location>
        <position position="313"/>
    </location>
    <ligand>
        <name>substrate</name>
    </ligand>
</feature>
<feature type="binding site" evidence="14">
    <location>
        <position position="289"/>
    </location>
    <ligand>
        <name>substrate</name>
    </ligand>
</feature>
<dbReference type="GO" id="GO:0015940">
    <property type="term" value="P:pantothenate biosynthetic process"/>
    <property type="evidence" value="ECO:0007669"/>
    <property type="project" value="EnsemblFungi"/>
</dbReference>
<evidence type="ECO:0000256" key="6">
    <source>
        <dbReference type="ARBA" id="ARBA00023066"/>
    </source>
</evidence>
<proteinExistence type="inferred from homology"/>
<dbReference type="NCBIfam" id="TIGR00535">
    <property type="entry name" value="SAM_DCase"/>
    <property type="match status" value="1"/>
</dbReference>
<evidence type="ECO:0000256" key="11">
    <source>
        <dbReference type="ARBA" id="ARBA00023317"/>
    </source>
</evidence>
<dbReference type="GO" id="GO:0006597">
    <property type="term" value="P:spermine biosynthetic process"/>
    <property type="evidence" value="ECO:0007669"/>
    <property type="project" value="EnsemblFungi"/>
</dbReference>
<dbReference type="Pfam" id="PF01536">
    <property type="entry name" value="SAM_decarbox"/>
    <property type="match status" value="1"/>
</dbReference>
<comment type="catalytic activity">
    <reaction evidence="12">
        <text>S-adenosyl-L-methionine + H(+) = S-adenosyl 3-(methylsulfanyl)propylamine + CO2</text>
        <dbReference type="Rhea" id="RHEA:15981"/>
        <dbReference type="ChEBI" id="CHEBI:15378"/>
        <dbReference type="ChEBI" id="CHEBI:16526"/>
        <dbReference type="ChEBI" id="CHEBI:57443"/>
        <dbReference type="ChEBI" id="CHEBI:59789"/>
        <dbReference type="EC" id="4.1.1.50"/>
    </reaction>
</comment>
<feature type="binding site" evidence="14">
    <location>
        <position position="24"/>
    </location>
    <ligand>
        <name>substrate</name>
    </ligand>
</feature>
<keyword evidence="8 12" id="KW-0865">Zymogen</keyword>
<dbReference type="PANTHER" id="PTHR11570:SF0">
    <property type="entry name" value="S-ADENOSYLMETHIONINE DECARBOXYLASE PROENZYME"/>
    <property type="match status" value="1"/>
</dbReference>
<evidence type="ECO:0000256" key="5">
    <source>
        <dbReference type="ARBA" id="ARBA00022813"/>
    </source>
</evidence>
<dbReference type="SUPFAM" id="SSF56276">
    <property type="entry name" value="S-adenosylmethionine decarboxylase"/>
    <property type="match status" value="1"/>
</dbReference>
<keyword evidence="5 16" id="KW-0068">Autocatalytic cleavage</keyword>
<organism evidence="18 19">
    <name type="scientific">Ogataea polymorpha</name>
    <dbReference type="NCBI Taxonomy" id="460523"/>
    <lineage>
        <taxon>Eukaryota</taxon>
        <taxon>Fungi</taxon>
        <taxon>Dikarya</taxon>
        <taxon>Ascomycota</taxon>
        <taxon>Saccharomycotina</taxon>
        <taxon>Pichiomycetes</taxon>
        <taxon>Pichiales</taxon>
        <taxon>Pichiaceae</taxon>
        <taxon>Ogataea</taxon>
    </lineage>
</organism>
<feature type="chain" id="PRO_5042320401" description="S-adenosylmethionine decarboxylase beta chain" evidence="17">
    <location>
        <begin position="1"/>
        <end position="86"/>
    </location>
</feature>
<evidence type="ECO:0000256" key="15">
    <source>
        <dbReference type="PIRSR" id="PIRSR001355-3"/>
    </source>
</evidence>
<dbReference type="GO" id="GO:0005829">
    <property type="term" value="C:cytosol"/>
    <property type="evidence" value="ECO:0007669"/>
    <property type="project" value="TreeGrafter"/>
</dbReference>
<keyword evidence="4 12" id="KW-0210">Decarboxylase</keyword>
<comment type="similarity">
    <text evidence="2 12">Belongs to the eukaryotic AdoMetDC family.</text>
</comment>
<evidence type="ECO:0000256" key="17">
    <source>
        <dbReference type="PIRSR" id="PIRSR001355-5"/>
    </source>
</evidence>
<evidence type="ECO:0000313" key="18">
    <source>
        <dbReference type="EMBL" id="KAH3676679.1"/>
    </source>
</evidence>
<evidence type="ECO:0000313" key="19">
    <source>
        <dbReference type="Proteomes" id="UP000788993"/>
    </source>
</evidence>
<dbReference type="InterPro" id="IPR018166">
    <property type="entry name" value="S-AdoMet_deCO2ase_CS"/>
</dbReference>
<sequence length="397" mass="45481">MAPSIYSEFINHDLSVSLDSTNAFEGPEKLLEIWFCETEASVGSVFRKGTLRDLPLEGVQEMLDLVNCKILSKIATKDMDAYLLSESSLFVFPHKMILKTCGTTTTLFCLSKLLEMVVENCEYIYDNFKSIYKVFYSRRSFMFPHKQNEIHRNWNNELKWLSKYFSASKAKSYIVGDLSKDHWYLYLNGEADDSSSSPKDSKEIGYPLSPCISNGAGTSNDETFELLMTELDPVSSDMFQLSKHQNECPEMDPATQDYGHLLGQKMMSRSGLDKIFNGYAHIKHDAYAFSPCGFSSNSILDNDYYYTLHITPESGWSYASFETNYPGKARCDLLKEVVRILRPGKFCVVYVEEQDGNKNEGVESLKTATVPGYKRVDKIFYDLKFHYGLLYLYFEKI</sequence>
<evidence type="ECO:0000256" key="7">
    <source>
        <dbReference type="ARBA" id="ARBA00023115"/>
    </source>
</evidence>
<dbReference type="GO" id="GO:0008295">
    <property type="term" value="P:spermidine biosynthetic process"/>
    <property type="evidence" value="ECO:0007669"/>
    <property type="project" value="UniProtKB-KW"/>
</dbReference>
<accession>A0A1B7SCF5</accession>
<evidence type="ECO:0000256" key="12">
    <source>
        <dbReference type="PIRNR" id="PIRNR001355"/>
    </source>
</evidence>
<name>A0A1B7SCF5_9ASCO</name>
<evidence type="ECO:0000256" key="3">
    <source>
        <dbReference type="ARBA" id="ARBA00022691"/>
    </source>
</evidence>
<dbReference type="EC" id="4.1.1.50" evidence="12"/>
<evidence type="ECO:0000256" key="13">
    <source>
        <dbReference type="PIRSR" id="PIRSR001355-1"/>
    </source>
</evidence>
<protein>
    <recommendedName>
        <fullName evidence="12">S-adenosylmethionine decarboxylase proenzyme</fullName>
        <ecNumber evidence="12">4.1.1.50</ecNumber>
    </recommendedName>
</protein>
<feature type="modified residue" description="Pyruvic acid (Ser); by autocatalysis" evidence="15">
    <location>
        <position position="87"/>
    </location>
</feature>
<keyword evidence="19" id="KW-1185">Reference proteome</keyword>
<feature type="active site" description="Schiff-base intermediate with substrate; via pyruvic acid" evidence="13">
    <location>
        <position position="87"/>
    </location>
</feature>
<dbReference type="AlphaFoldDB" id="A0A1B7SCF5"/>
<dbReference type="RefSeq" id="XP_018209137.1">
    <property type="nucleotide sequence ID" value="XM_018354884.1"/>
</dbReference>
<dbReference type="InterPro" id="IPR048283">
    <property type="entry name" value="AdoMetDC-like"/>
</dbReference>
<comment type="caution">
    <text evidence="18">The sequence shown here is derived from an EMBL/GenBank/DDBJ whole genome shotgun (WGS) entry which is preliminary data.</text>
</comment>
<dbReference type="EMBL" id="JAEUBD010000146">
    <property type="protein sequence ID" value="KAH3676679.1"/>
    <property type="molecule type" value="Genomic_DNA"/>
</dbReference>
<reference evidence="18" key="2">
    <citation type="submission" date="2021-01" db="EMBL/GenBank/DDBJ databases">
        <authorList>
            <person name="Schikora-Tamarit M.A."/>
        </authorList>
    </citation>
    <scope>NUCLEOTIDE SEQUENCE</scope>
    <source>
        <strain evidence="18">NCAIM Y.01608</strain>
    </source>
</reference>
<dbReference type="OrthoDB" id="1068353at2759"/>
<feature type="site" description="Cleavage (non-hydrolytic); by autolysis" evidence="16">
    <location>
        <begin position="86"/>
        <end position="87"/>
    </location>
</feature>
<feature type="active site" description="Proton donor; for catalytic activity" evidence="13">
    <location>
        <position position="101"/>
    </location>
</feature>